<dbReference type="Proteomes" id="UP000037822">
    <property type="component" value="Unassembled WGS sequence"/>
</dbReference>
<evidence type="ECO:0000256" key="1">
    <source>
        <dbReference type="SAM" id="SignalP"/>
    </source>
</evidence>
<evidence type="ECO:0000313" key="2">
    <source>
        <dbReference type="EMBL" id="KPH81297.1"/>
    </source>
</evidence>
<sequence length="173" mass="18389">MAAALFVAILGGLALSSLALGTSPALAQASATLGTDRAQLAACLRENRSAAPSCIGAIAVGCLGSAGTDRRAAEVSCARREETVWRERLTQALQVSGRTLDAGQRSRLAALHLSWEGFIAQKCAFYGSIQREGWQLGRQAGCELREVALRALELERAAPSQTRRPQSPPQIFR</sequence>
<keyword evidence="3" id="KW-1185">Reference proteome</keyword>
<dbReference type="EMBL" id="LGSZ01000031">
    <property type="protein sequence ID" value="KPH81297.1"/>
    <property type="molecule type" value="Genomic_DNA"/>
</dbReference>
<comment type="caution">
    <text evidence="2">The sequence shown here is derived from an EMBL/GenBank/DDBJ whole genome shotgun (WGS) entry which is preliminary data.</text>
</comment>
<dbReference type="AlphaFoldDB" id="A0A0N0MBS6"/>
<proteinExistence type="predicted"/>
<organism evidence="2 3">
    <name type="scientific">Bosea vaviloviae</name>
    <dbReference type="NCBI Taxonomy" id="1526658"/>
    <lineage>
        <taxon>Bacteria</taxon>
        <taxon>Pseudomonadati</taxon>
        <taxon>Pseudomonadota</taxon>
        <taxon>Alphaproteobacteria</taxon>
        <taxon>Hyphomicrobiales</taxon>
        <taxon>Boseaceae</taxon>
        <taxon>Bosea</taxon>
    </lineage>
</organism>
<dbReference type="RefSeq" id="WP_156330190.1">
    <property type="nucleotide sequence ID" value="NZ_LGSZ01000031.1"/>
</dbReference>
<dbReference type="PATRIC" id="fig|1526658.3.peg.5460"/>
<accession>A0A0N0MBS6</accession>
<feature type="signal peptide" evidence="1">
    <location>
        <begin position="1"/>
        <end position="27"/>
    </location>
</feature>
<evidence type="ECO:0000313" key="3">
    <source>
        <dbReference type="Proteomes" id="UP000037822"/>
    </source>
</evidence>
<keyword evidence="1" id="KW-0732">Signal</keyword>
<reference evidence="2 3" key="1">
    <citation type="submission" date="2015-07" db="EMBL/GenBank/DDBJ databases">
        <title>Whole genome sequencing of Bosea vaviloviae isolated from cave pool.</title>
        <authorList>
            <person name="Tan N.E.H."/>
            <person name="Lee Y.P."/>
            <person name="Gan H.M."/>
            <person name="Barton H."/>
            <person name="Savka M.A."/>
        </authorList>
    </citation>
    <scope>NUCLEOTIDE SEQUENCE [LARGE SCALE GENOMIC DNA]</scope>
    <source>
        <strain evidence="2 3">SD260</strain>
    </source>
</reference>
<protein>
    <recommendedName>
        <fullName evidence="4">Lysozyme inhibitor LprI N-terminal domain-containing protein</fullName>
    </recommendedName>
</protein>
<gene>
    <name evidence="2" type="ORF">AE618_09835</name>
</gene>
<name>A0A0N0MBS6_9HYPH</name>
<dbReference type="OrthoDB" id="7340239at2"/>
<evidence type="ECO:0008006" key="4">
    <source>
        <dbReference type="Google" id="ProtNLM"/>
    </source>
</evidence>
<feature type="chain" id="PRO_5005855460" description="Lysozyme inhibitor LprI N-terminal domain-containing protein" evidence="1">
    <location>
        <begin position="28"/>
        <end position="173"/>
    </location>
</feature>